<dbReference type="PROSITE" id="PS50088">
    <property type="entry name" value="ANK_REPEAT"/>
    <property type="match status" value="3"/>
</dbReference>
<dbReference type="OrthoDB" id="9995210at2759"/>
<dbReference type="Proteomes" id="UP000515163">
    <property type="component" value="Unplaced"/>
</dbReference>
<evidence type="ECO:0000256" key="3">
    <source>
        <dbReference type="PROSITE-ProRule" id="PRU00023"/>
    </source>
</evidence>
<dbReference type="SUPFAM" id="SSF48403">
    <property type="entry name" value="Ankyrin repeat"/>
    <property type="match status" value="1"/>
</dbReference>
<dbReference type="AlphaFoldDB" id="A0A6P8INH2"/>
<name>A0A6P8INH2_ACTTE</name>
<dbReference type="KEGG" id="aten:116303104"/>
<protein>
    <submittedName>
        <fullName evidence="5">Ankyrin repeat family A protein 2-like</fullName>
    </submittedName>
</protein>
<dbReference type="InterPro" id="IPR036770">
    <property type="entry name" value="Ankyrin_rpt-contain_sf"/>
</dbReference>
<dbReference type="SMART" id="SM00248">
    <property type="entry name" value="ANK"/>
    <property type="match status" value="4"/>
</dbReference>
<evidence type="ECO:0000313" key="5">
    <source>
        <dbReference type="RefSeq" id="XP_031568419.1"/>
    </source>
</evidence>
<dbReference type="InParanoid" id="A0A6P8INH2"/>
<feature type="repeat" description="ANK" evidence="3">
    <location>
        <begin position="299"/>
        <end position="331"/>
    </location>
</feature>
<dbReference type="Gene3D" id="1.25.40.20">
    <property type="entry name" value="Ankyrin repeat-containing domain"/>
    <property type="match status" value="1"/>
</dbReference>
<gene>
    <name evidence="5" type="primary">LOC116303104</name>
</gene>
<dbReference type="InterPro" id="IPR002110">
    <property type="entry name" value="Ankyrin_rpt"/>
</dbReference>
<evidence type="ECO:0000313" key="4">
    <source>
        <dbReference type="Proteomes" id="UP000515163"/>
    </source>
</evidence>
<dbReference type="Pfam" id="PF12796">
    <property type="entry name" value="Ank_2"/>
    <property type="match status" value="1"/>
</dbReference>
<keyword evidence="1" id="KW-0677">Repeat</keyword>
<accession>A0A6P8INH2</accession>
<dbReference type="RefSeq" id="XP_031568419.1">
    <property type="nucleotide sequence ID" value="XM_031712559.1"/>
</dbReference>
<dbReference type="GeneID" id="116303104"/>
<sequence>MSTIELEWTSFIQQDNFPKNDGQSVSKASKILPKSIKMKNKKRIFSPVKTCPHKGETDGAQVYPQLTERCWTQADNMVEQIAATDGENQLSLAESSKPSLNTIRCGDDNLNLKVLKTTKAEEKNKDDQKWTSDVIFEAEQIVMKSEIDNIQVNKPLLKKKEETDEGILREPLGEGMKAEIPSLVNLETFSASPTHSKSCNSSVERRGMYFRSEEDVNSKTSSIVNVARKISRSTSRSLKSLNSLRRFVKISDKNVPMSVKQQQSEEGAYALLRAAKNDSVFQIQTLVTHGISTEIIDQRGWTPLTIALENENMKCAEVLVEMNANANFVHANGMTILHHITSTGTYKGVKFLLRHGANVNAENSEGWPPVHYAIKQQHLKCAALLLAAGCDSQTYTHKRLKEYEEVVRLATIGKWKYHWQQKLDIDMSNEIRL</sequence>
<reference evidence="5" key="1">
    <citation type="submission" date="2025-08" db="UniProtKB">
        <authorList>
            <consortium name="RefSeq"/>
        </authorList>
    </citation>
    <scope>IDENTIFICATION</scope>
    <source>
        <tissue evidence="5">Tentacle</tissue>
    </source>
</reference>
<organism evidence="4 5">
    <name type="scientific">Actinia tenebrosa</name>
    <name type="common">Australian red waratah sea anemone</name>
    <dbReference type="NCBI Taxonomy" id="6105"/>
    <lineage>
        <taxon>Eukaryota</taxon>
        <taxon>Metazoa</taxon>
        <taxon>Cnidaria</taxon>
        <taxon>Anthozoa</taxon>
        <taxon>Hexacorallia</taxon>
        <taxon>Actiniaria</taxon>
        <taxon>Actiniidae</taxon>
        <taxon>Actinia</taxon>
    </lineage>
</organism>
<keyword evidence="2 3" id="KW-0040">ANK repeat</keyword>
<evidence type="ECO:0000256" key="2">
    <source>
        <dbReference type="ARBA" id="ARBA00023043"/>
    </source>
</evidence>
<evidence type="ECO:0000256" key="1">
    <source>
        <dbReference type="ARBA" id="ARBA00022737"/>
    </source>
</evidence>
<feature type="repeat" description="ANK" evidence="3">
    <location>
        <begin position="332"/>
        <end position="364"/>
    </location>
</feature>
<dbReference type="PROSITE" id="PS50297">
    <property type="entry name" value="ANK_REP_REGION"/>
    <property type="match status" value="1"/>
</dbReference>
<feature type="repeat" description="ANK" evidence="3">
    <location>
        <begin position="365"/>
        <end position="397"/>
    </location>
</feature>
<dbReference type="PANTHER" id="PTHR24171">
    <property type="entry name" value="ANKYRIN REPEAT DOMAIN-CONTAINING PROTEIN 39-RELATED"/>
    <property type="match status" value="1"/>
</dbReference>
<keyword evidence="4" id="KW-1185">Reference proteome</keyword>
<proteinExistence type="predicted"/>